<feature type="compositionally biased region" description="Polar residues" evidence="6">
    <location>
        <begin position="33"/>
        <end position="42"/>
    </location>
</feature>
<dbReference type="STRING" id="151549.A0A4C1TLW9"/>
<keyword evidence="9" id="KW-1185">Reference proteome</keyword>
<dbReference type="Proteomes" id="UP000299102">
    <property type="component" value="Unassembled WGS sequence"/>
</dbReference>
<reference evidence="8 9" key="1">
    <citation type="journal article" date="2019" name="Commun. Biol.">
        <title>The bagworm genome reveals a unique fibroin gene that provides high tensile strength.</title>
        <authorList>
            <person name="Kono N."/>
            <person name="Nakamura H."/>
            <person name="Ohtoshi R."/>
            <person name="Tomita M."/>
            <person name="Numata K."/>
            <person name="Arakawa K."/>
        </authorList>
    </citation>
    <scope>NUCLEOTIDE SEQUENCE [LARGE SCALE GENOMIC DNA]</scope>
</reference>
<evidence type="ECO:0000256" key="3">
    <source>
        <dbReference type="ARBA" id="ARBA00022771"/>
    </source>
</evidence>
<feature type="region of interest" description="Disordered" evidence="6">
    <location>
        <begin position="18"/>
        <end position="42"/>
    </location>
</feature>
<evidence type="ECO:0000256" key="4">
    <source>
        <dbReference type="ARBA" id="ARBA00022833"/>
    </source>
</evidence>
<dbReference type="InterPro" id="IPR052115">
    <property type="entry name" value="NEXT_complex_subunit_ZCCHC8"/>
</dbReference>
<accession>A0A4C1TLW9</accession>
<protein>
    <submittedName>
        <fullName evidence="8">Zinc finger CCHC domain-containing protein 8 homolog</fullName>
    </submittedName>
</protein>
<dbReference type="GO" id="GO:0003723">
    <property type="term" value="F:RNA binding"/>
    <property type="evidence" value="ECO:0007669"/>
    <property type="project" value="TreeGrafter"/>
</dbReference>
<evidence type="ECO:0000256" key="5">
    <source>
        <dbReference type="ARBA" id="ARBA00023242"/>
    </source>
</evidence>
<dbReference type="Pfam" id="PF04046">
    <property type="entry name" value="PSP"/>
    <property type="match status" value="1"/>
</dbReference>
<feature type="compositionally biased region" description="Pro residues" evidence="6">
    <location>
        <begin position="474"/>
        <end position="508"/>
    </location>
</feature>
<proteinExistence type="predicted"/>
<dbReference type="AlphaFoldDB" id="A0A4C1TLW9"/>
<keyword evidence="3" id="KW-0863">Zinc-finger</keyword>
<feature type="domain" description="PSP proline-rich" evidence="7">
    <location>
        <begin position="307"/>
        <end position="359"/>
    </location>
</feature>
<feature type="region of interest" description="Disordered" evidence="6">
    <location>
        <begin position="464"/>
        <end position="587"/>
    </location>
</feature>
<evidence type="ECO:0000313" key="8">
    <source>
        <dbReference type="EMBL" id="GBP14437.1"/>
    </source>
</evidence>
<comment type="subcellular location">
    <subcellularLocation>
        <location evidence="1">Nucleus</location>
    </subcellularLocation>
</comment>
<sequence>MSKRKAVVKDIIYELDTEDVESSSEDEKDVKKNSNGVSVKTKSFNNKNVMSDDSCVEVVDMVVDSSDDEVIIHTKESNENQVGKIPEKKLKSKSGNNTIDSCILMDNGETGKIVKAVLTNDSAEQILTDNISLNSPTSTSSLNAIASCQNRTPLLSIHFKNKKMASIYKEKIKKFMLNLIKLHEEETGSENETDLELDIWPEDLPQQNEEAKEEQDSIFFIDTEPSENESVDVPKYSKVDAVLSNVPNEETLTPGSTKKQQICFNCDGAHQLKDCSKPRNNIRIAEKRKAMNANRVGRYHIEDDQKYGHLVPGRISGKLRHALGLKRDELPLFIYRMRLLGYPPGWLEEARICHSGITMFDSTGKAVQEPDDEEGEVIEPGSKDIFDIRKIHDFPGFNVPASSRYKEHAHLYNLPPQSEQDSKLYMLQMLAPNAMRAYKRKKLTFFPSGSPSYATLEGQIEMDLDDGDETPEFPTVPPLPDEEPPAPPPPPPPPPNVPPPPDDLPPLSPKDIPIPLASPHTPDAHTNSIKLKEKTTDNSDKVKEVTPNRKSDDINDELSQDKSDDLIIIDEEDDASQSSSGRDSPSLAYLEEKKRLLLEALISGTGTGSSQESLLPDASSQTSEEKDKTSSYSETSKSQPNSPTVGYIKSTSYGNLVLNTASSYTKLPSEDKFAKNICDVIHFENLPDSTGKYEKITNLLKRVKTEVDRIQDS</sequence>
<feature type="compositionally biased region" description="Acidic residues" evidence="6">
    <location>
        <begin position="18"/>
        <end position="27"/>
    </location>
</feature>
<keyword evidence="5" id="KW-0539">Nucleus</keyword>
<name>A0A4C1TLW9_EUMVA</name>
<dbReference type="GO" id="GO:0008270">
    <property type="term" value="F:zinc ion binding"/>
    <property type="evidence" value="ECO:0007669"/>
    <property type="project" value="UniProtKB-KW"/>
</dbReference>
<keyword evidence="4" id="KW-0862">Zinc</keyword>
<dbReference type="PANTHER" id="PTHR13316">
    <property type="entry name" value="ZINC FINGER, CCHC DOMAIN CONTAINING 8"/>
    <property type="match status" value="1"/>
</dbReference>
<feature type="region of interest" description="Disordered" evidence="6">
    <location>
        <begin position="605"/>
        <end position="648"/>
    </location>
</feature>
<dbReference type="OrthoDB" id="8026949at2759"/>
<evidence type="ECO:0000256" key="2">
    <source>
        <dbReference type="ARBA" id="ARBA00022723"/>
    </source>
</evidence>
<evidence type="ECO:0000256" key="6">
    <source>
        <dbReference type="SAM" id="MobiDB-lite"/>
    </source>
</evidence>
<evidence type="ECO:0000259" key="7">
    <source>
        <dbReference type="SMART" id="SM00581"/>
    </source>
</evidence>
<evidence type="ECO:0000313" key="9">
    <source>
        <dbReference type="Proteomes" id="UP000299102"/>
    </source>
</evidence>
<gene>
    <name evidence="8" type="ORF">EVAR_7724_1</name>
</gene>
<evidence type="ECO:0000256" key="1">
    <source>
        <dbReference type="ARBA" id="ARBA00004123"/>
    </source>
</evidence>
<dbReference type="PANTHER" id="PTHR13316:SF0">
    <property type="entry name" value="ZINC FINGER CCHC DOMAIN-CONTAINING PROTEIN 8"/>
    <property type="match status" value="1"/>
</dbReference>
<feature type="compositionally biased region" description="Polar residues" evidence="6">
    <location>
        <begin position="630"/>
        <end position="648"/>
    </location>
</feature>
<dbReference type="GO" id="GO:0071013">
    <property type="term" value="C:catalytic step 2 spliceosome"/>
    <property type="evidence" value="ECO:0007669"/>
    <property type="project" value="TreeGrafter"/>
</dbReference>
<comment type="caution">
    <text evidence="8">The sequence shown here is derived from an EMBL/GenBank/DDBJ whole genome shotgun (WGS) entry which is preliminary data.</text>
</comment>
<feature type="compositionally biased region" description="Polar residues" evidence="6">
    <location>
        <begin position="608"/>
        <end position="622"/>
    </location>
</feature>
<dbReference type="InterPro" id="IPR006568">
    <property type="entry name" value="PSP_pro-rich"/>
</dbReference>
<keyword evidence="2" id="KW-0479">Metal-binding</keyword>
<feature type="compositionally biased region" description="Basic and acidic residues" evidence="6">
    <location>
        <begin position="530"/>
        <end position="565"/>
    </location>
</feature>
<dbReference type="EMBL" id="BGZK01000064">
    <property type="protein sequence ID" value="GBP14437.1"/>
    <property type="molecule type" value="Genomic_DNA"/>
</dbReference>
<organism evidence="8 9">
    <name type="scientific">Eumeta variegata</name>
    <name type="common">Bagworm moth</name>
    <name type="synonym">Eumeta japonica</name>
    <dbReference type="NCBI Taxonomy" id="151549"/>
    <lineage>
        <taxon>Eukaryota</taxon>
        <taxon>Metazoa</taxon>
        <taxon>Ecdysozoa</taxon>
        <taxon>Arthropoda</taxon>
        <taxon>Hexapoda</taxon>
        <taxon>Insecta</taxon>
        <taxon>Pterygota</taxon>
        <taxon>Neoptera</taxon>
        <taxon>Endopterygota</taxon>
        <taxon>Lepidoptera</taxon>
        <taxon>Glossata</taxon>
        <taxon>Ditrysia</taxon>
        <taxon>Tineoidea</taxon>
        <taxon>Psychidae</taxon>
        <taxon>Oiketicinae</taxon>
        <taxon>Eumeta</taxon>
    </lineage>
</organism>
<dbReference type="SMART" id="SM00581">
    <property type="entry name" value="PSP"/>
    <property type="match status" value="1"/>
</dbReference>